<organism evidence="1 2">
    <name type="scientific">Anoxybacillus kestanbolensis</name>
    <dbReference type="NCBI Taxonomy" id="227476"/>
    <lineage>
        <taxon>Bacteria</taxon>
        <taxon>Bacillati</taxon>
        <taxon>Bacillota</taxon>
        <taxon>Bacilli</taxon>
        <taxon>Bacillales</taxon>
        <taxon>Anoxybacillaceae</taxon>
        <taxon>Anoxybacillus</taxon>
    </lineage>
</organism>
<dbReference type="EMBL" id="MQAD01000029">
    <property type="protein sequence ID" value="OOE00548.1"/>
    <property type="molecule type" value="Genomic_DNA"/>
</dbReference>
<protein>
    <submittedName>
        <fullName evidence="1">Uncharacterized protein</fullName>
    </submittedName>
</protein>
<sequence>MIMKKNMKREGVDMKGLAILFEEDHTVTIVEDVEKERLEEVVDEQIEAVLWHDEEIDWDYGY</sequence>
<accession>A0A1V3FFX8</accession>
<name>A0A1V3FFX8_9BACL</name>
<gene>
    <name evidence="1" type="ORF">BO219_12825</name>
</gene>
<dbReference type="Proteomes" id="UP000188458">
    <property type="component" value="Unassembled WGS sequence"/>
</dbReference>
<reference evidence="2" key="1">
    <citation type="submission" date="2016-11" db="EMBL/GenBank/DDBJ databases">
        <title>Draft genome sequence of Anoxybacillus sp. strain 103 isolated from the Qarvajar hot spring in Nagorno-Karabach.</title>
        <authorList>
            <person name="Hovhannisyan P."/>
            <person name="Panosyan H."/>
            <person name="Birkeland N.-K."/>
        </authorList>
    </citation>
    <scope>NUCLEOTIDE SEQUENCE [LARGE SCALE GENOMIC DNA]</scope>
    <source>
        <strain evidence="2">103</strain>
    </source>
</reference>
<comment type="caution">
    <text evidence="1">The sequence shown here is derived from an EMBL/GenBank/DDBJ whole genome shotgun (WGS) entry which is preliminary data.</text>
</comment>
<dbReference type="AlphaFoldDB" id="A0A1V3FFX8"/>
<evidence type="ECO:0000313" key="1">
    <source>
        <dbReference type="EMBL" id="OOE00548.1"/>
    </source>
</evidence>
<keyword evidence="2" id="KW-1185">Reference proteome</keyword>
<dbReference type="RefSeq" id="WP_077429804.1">
    <property type="nucleotide sequence ID" value="NZ_MQAD01000029.1"/>
</dbReference>
<evidence type="ECO:0000313" key="2">
    <source>
        <dbReference type="Proteomes" id="UP000188458"/>
    </source>
</evidence>
<proteinExistence type="predicted"/>